<evidence type="ECO:0000313" key="3">
    <source>
        <dbReference type="Proteomes" id="UP001177670"/>
    </source>
</evidence>
<reference evidence="2" key="1">
    <citation type="submission" date="2021-10" db="EMBL/GenBank/DDBJ databases">
        <title>Melipona bicolor Genome sequencing and assembly.</title>
        <authorList>
            <person name="Araujo N.S."/>
            <person name="Arias M.C."/>
        </authorList>
    </citation>
    <scope>NUCLEOTIDE SEQUENCE</scope>
    <source>
        <strain evidence="2">USP_2M_L1-L4_2017</strain>
        <tissue evidence="2">Whole body</tissue>
    </source>
</reference>
<proteinExistence type="predicted"/>
<keyword evidence="3" id="KW-1185">Reference proteome</keyword>
<dbReference type="AlphaFoldDB" id="A0AA40KIH9"/>
<comment type="caution">
    <text evidence="2">The sequence shown here is derived from an EMBL/GenBank/DDBJ whole genome shotgun (WGS) entry which is preliminary data.</text>
</comment>
<sequence>MDGGEVTRVKSQRSVEERKNGQSRGISLVPGIPGSTRIGNRLPTPSPPWEGGGRDAFTFSSTATFADVADTAASI</sequence>
<evidence type="ECO:0000256" key="1">
    <source>
        <dbReference type="SAM" id="MobiDB-lite"/>
    </source>
</evidence>
<feature type="region of interest" description="Disordered" evidence="1">
    <location>
        <begin position="1"/>
        <end position="53"/>
    </location>
</feature>
<name>A0AA40KIH9_9HYME</name>
<dbReference type="EMBL" id="JAHYIQ010000026">
    <property type="protein sequence ID" value="KAK1121493.1"/>
    <property type="molecule type" value="Genomic_DNA"/>
</dbReference>
<dbReference type="Proteomes" id="UP001177670">
    <property type="component" value="Unassembled WGS sequence"/>
</dbReference>
<organism evidence="2 3">
    <name type="scientific">Melipona bicolor</name>
    <dbReference type="NCBI Taxonomy" id="60889"/>
    <lineage>
        <taxon>Eukaryota</taxon>
        <taxon>Metazoa</taxon>
        <taxon>Ecdysozoa</taxon>
        <taxon>Arthropoda</taxon>
        <taxon>Hexapoda</taxon>
        <taxon>Insecta</taxon>
        <taxon>Pterygota</taxon>
        <taxon>Neoptera</taxon>
        <taxon>Endopterygota</taxon>
        <taxon>Hymenoptera</taxon>
        <taxon>Apocrita</taxon>
        <taxon>Aculeata</taxon>
        <taxon>Apoidea</taxon>
        <taxon>Anthophila</taxon>
        <taxon>Apidae</taxon>
        <taxon>Melipona</taxon>
    </lineage>
</organism>
<protein>
    <submittedName>
        <fullName evidence="2">Uncharacterized protein</fullName>
    </submittedName>
</protein>
<evidence type="ECO:0000313" key="2">
    <source>
        <dbReference type="EMBL" id="KAK1121493.1"/>
    </source>
</evidence>
<accession>A0AA40KIH9</accession>
<feature type="compositionally biased region" description="Basic and acidic residues" evidence="1">
    <location>
        <begin position="1"/>
        <end position="20"/>
    </location>
</feature>
<gene>
    <name evidence="2" type="ORF">K0M31_010296</name>
</gene>